<protein>
    <recommendedName>
        <fullName evidence="8">ABC transmembrane type-1 domain-containing protein</fullName>
    </recommendedName>
</protein>
<evidence type="ECO:0000256" key="1">
    <source>
        <dbReference type="ARBA" id="ARBA00004651"/>
    </source>
</evidence>
<evidence type="ECO:0000256" key="2">
    <source>
        <dbReference type="ARBA" id="ARBA00022448"/>
    </source>
</evidence>
<dbReference type="SUPFAM" id="SSF161098">
    <property type="entry name" value="MetI-like"/>
    <property type="match status" value="1"/>
</dbReference>
<dbReference type="GO" id="GO:0055085">
    <property type="term" value="P:transmembrane transport"/>
    <property type="evidence" value="ECO:0007669"/>
    <property type="project" value="InterPro"/>
</dbReference>
<feature type="transmembrane region" description="Helical" evidence="7">
    <location>
        <begin position="31"/>
        <end position="54"/>
    </location>
</feature>
<dbReference type="EMBL" id="UINC01012055">
    <property type="protein sequence ID" value="SVA52868.1"/>
    <property type="molecule type" value="Genomic_DNA"/>
</dbReference>
<evidence type="ECO:0000256" key="6">
    <source>
        <dbReference type="ARBA" id="ARBA00023136"/>
    </source>
</evidence>
<reference evidence="9" key="1">
    <citation type="submission" date="2018-05" db="EMBL/GenBank/DDBJ databases">
        <authorList>
            <person name="Lanie J.A."/>
            <person name="Ng W.-L."/>
            <person name="Kazmierczak K.M."/>
            <person name="Andrzejewski T.M."/>
            <person name="Davidsen T.M."/>
            <person name="Wayne K.J."/>
            <person name="Tettelin H."/>
            <person name="Glass J.I."/>
            <person name="Rusch D."/>
            <person name="Podicherti R."/>
            <person name="Tsui H.-C.T."/>
            <person name="Winkler M.E."/>
        </authorList>
    </citation>
    <scope>NUCLEOTIDE SEQUENCE</scope>
</reference>
<keyword evidence="3" id="KW-1003">Cell membrane</keyword>
<feature type="domain" description="ABC transmembrane type-1" evidence="8">
    <location>
        <begin position="24"/>
        <end position="205"/>
    </location>
</feature>
<organism evidence="9">
    <name type="scientific">marine metagenome</name>
    <dbReference type="NCBI Taxonomy" id="408172"/>
    <lineage>
        <taxon>unclassified sequences</taxon>
        <taxon>metagenomes</taxon>
        <taxon>ecological metagenomes</taxon>
    </lineage>
</organism>
<keyword evidence="2" id="KW-0813">Transport</keyword>
<keyword evidence="6 7" id="KW-0472">Membrane</keyword>
<dbReference type="InterPro" id="IPR035906">
    <property type="entry name" value="MetI-like_sf"/>
</dbReference>
<comment type="subcellular location">
    <subcellularLocation>
        <location evidence="1">Cell membrane</location>
        <topology evidence="1">Multi-pass membrane protein</topology>
    </subcellularLocation>
</comment>
<feature type="transmembrane region" description="Helical" evidence="7">
    <location>
        <begin position="183"/>
        <end position="201"/>
    </location>
</feature>
<accession>A0A381WL17</accession>
<keyword evidence="5 7" id="KW-1133">Transmembrane helix</keyword>
<feature type="transmembrane region" description="Helical" evidence="7">
    <location>
        <begin position="91"/>
        <end position="110"/>
    </location>
</feature>
<proteinExistence type="predicted"/>
<dbReference type="PROSITE" id="PS50928">
    <property type="entry name" value="ABC_TM1"/>
    <property type="match status" value="1"/>
</dbReference>
<gene>
    <name evidence="9" type="ORF">METZ01_LOCUS105722</name>
</gene>
<evidence type="ECO:0000313" key="9">
    <source>
        <dbReference type="EMBL" id="SVA52868.1"/>
    </source>
</evidence>
<evidence type="ECO:0000259" key="8">
    <source>
        <dbReference type="PROSITE" id="PS50928"/>
    </source>
</evidence>
<dbReference type="Pfam" id="PF00528">
    <property type="entry name" value="BPD_transp_1"/>
    <property type="match status" value="1"/>
</dbReference>
<evidence type="ECO:0000256" key="7">
    <source>
        <dbReference type="SAM" id="Phobius"/>
    </source>
</evidence>
<feature type="transmembrane region" description="Helical" evidence="7">
    <location>
        <begin position="66"/>
        <end position="85"/>
    </location>
</feature>
<evidence type="ECO:0000256" key="5">
    <source>
        <dbReference type="ARBA" id="ARBA00022989"/>
    </source>
</evidence>
<name>A0A381WL17_9ZZZZ</name>
<dbReference type="Gene3D" id="1.10.3720.10">
    <property type="entry name" value="MetI-like"/>
    <property type="match status" value="1"/>
</dbReference>
<dbReference type="InterPro" id="IPR000515">
    <property type="entry name" value="MetI-like"/>
</dbReference>
<feature type="transmembrane region" description="Helical" evidence="7">
    <location>
        <begin position="131"/>
        <end position="152"/>
    </location>
</feature>
<evidence type="ECO:0000256" key="4">
    <source>
        <dbReference type="ARBA" id="ARBA00022692"/>
    </source>
</evidence>
<dbReference type="CDD" id="cd06261">
    <property type="entry name" value="TM_PBP2"/>
    <property type="match status" value="1"/>
</dbReference>
<sequence>MPGPLTVGRSLAEMFVDPVFLDDILISTLRVIGSVIISVILGLILALIPARFPLARVIVHERIKPFLNSFPSVGWAILAVIWFGASDFSVMFVQVAILTPFCLVNLAEGLRELDQEILEMGRSFTRNRIRVFIKITIPMLLPFVIAAIRIAYGVCWKIALVSELFGAESGIGVIMLRAQTTANASMVFASCFAIVIIFMAGEKLIINPLAKLAEQK</sequence>
<evidence type="ECO:0000256" key="3">
    <source>
        <dbReference type="ARBA" id="ARBA00022475"/>
    </source>
</evidence>
<dbReference type="PANTHER" id="PTHR30151">
    <property type="entry name" value="ALKANE SULFONATE ABC TRANSPORTER-RELATED, MEMBRANE SUBUNIT"/>
    <property type="match status" value="1"/>
</dbReference>
<dbReference type="PANTHER" id="PTHR30151:SF0">
    <property type="entry name" value="ABC TRANSPORTER PERMEASE PROTEIN MJ0413-RELATED"/>
    <property type="match status" value="1"/>
</dbReference>
<dbReference type="GO" id="GO:0005886">
    <property type="term" value="C:plasma membrane"/>
    <property type="evidence" value="ECO:0007669"/>
    <property type="project" value="UniProtKB-SubCell"/>
</dbReference>
<keyword evidence="4 7" id="KW-0812">Transmembrane</keyword>
<dbReference type="AlphaFoldDB" id="A0A381WL17"/>